<evidence type="ECO:0000256" key="1">
    <source>
        <dbReference type="SAM" id="Phobius"/>
    </source>
</evidence>
<keyword evidence="1" id="KW-0812">Transmembrane</keyword>
<protein>
    <submittedName>
        <fullName evidence="2">Uncharacterized protein</fullName>
    </submittedName>
</protein>
<reference evidence="2 3" key="1">
    <citation type="submission" date="2019-07" db="EMBL/GenBank/DDBJ databases">
        <title>Genomics analysis of Aphanomyces spp. identifies a new class of oomycete effector associated with host adaptation.</title>
        <authorList>
            <person name="Gaulin E."/>
        </authorList>
    </citation>
    <scope>NUCLEOTIDE SEQUENCE [LARGE SCALE GENOMIC DNA]</scope>
    <source>
        <strain evidence="2 3">ATCC 201684</strain>
    </source>
</reference>
<gene>
    <name evidence="2" type="ORF">Ae201684_007798</name>
</gene>
<accession>A0A6G0X7C0</accession>
<dbReference type="AlphaFoldDB" id="A0A6G0X7C0"/>
<dbReference type="VEuPathDB" id="FungiDB:AeMF1_011519"/>
<keyword evidence="1" id="KW-0472">Membrane</keyword>
<proteinExistence type="predicted"/>
<evidence type="ECO:0000313" key="2">
    <source>
        <dbReference type="EMBL" id="KAF0735793.1"/>
    </source>
</evidence>
<keyword evidence="3" id="KW-1185">Reference proteome</keyword>
<keyword evidence="1" id="KW-1133">Transmembrane helix</keyword>
<comment type="caution">
    <text evidence="2">The sequence shown here is derived from an EMBL/GenBank/DDBJ whole genome shotgun (WGS) entry which is preliminary data.</text>
</comment>
<sequence>MSERTHLNHTTLVLVWVAVAVVFLLFCFCYFRHLKANQANGQEPPYEIRIEAENPKVNGRDTYTSAATPAGQYVAAYKPPPRESHAVTINPIADVMEPSAQSNVNHNHAVVSGGESSVGAGKCYIGAT</sequence>
<name>A0A6G0X7C0_9STRA</name>
<dbReference type="EMBL" id="VJMJ01000093">
    <property type="protein sequence ID" value="KAF0735793.1"/>
    <property type="molecule type" value="Genomic_DNA"/>
</dbReference>
<organism evidence="2 3">
    <name type="scientific">Aphanomyces euteiches</name>
    <dbReference type="NCBI Taxonomy" id="100861"/>
    <lineage>
        <taxon>Eukaryota</taxon>
        <taxon>Sar</taxon>
        <taxon>Stramenopiles</taxon>
        <taxon>Oomycota</taxon>
        <taxon>Saprolegniomycetes</taxon>
        <taxon>Saprolegniales</taxon>
        <taxon>Verrucalvaceae</taxon>
        <taxon>Aphanomyces</taxon>
    </lineage>
</organism>
<dbReference type="Proteomes" id="UP000481153">
    <property type="component" value="Unassembled WGS sequence"/>
</dbReference>
<feature type="transmembrane region" description="Helical" evidence="1">
    <location>
        <begin position="12"/>
        <end position="31"/>
    </location>
</feature>
<evidence type="ECO:0000313" key="3">
    <source>
        <dbReference type="Proteomes" id="UP000481153"/>
    </source>
</evidence>